<feature type="region of interest" description="Disordered" evidence="5">
    <location>
        <begin position="169"/>
        <end position="198"/>
    </location>
</feature>
<evidence type="ECO:0000256" key="5">
    <source>
        <dbReference type="SAM" id="MobiDB-lite"/>
    </source>
</evidence>
<gene>
    <name evidence="7" type="ORF">U9M48_007899</name>
</gene>
<proteinExistence type="inferred from homology"/>
<reference evidence="7 8" key="1">
    <citation type="submission" date="2024-02" db="EMBL/GenBank/DDBJ databases">
        <title>High-quality chromosome-scale genome assembly of Pensacola bahiagrass (Paspalum notatum Flugge var. saurae).</title>
        <authorList>
            <person name="Vega J.M."/>
            <person name="Podio M."/>
            <person name="Orjuela J."/>
            <person name="Siena L.A."/>
            <person name="Pessino S.C."/>
            <person name="Combes M.C."/>
            <person name="Mariac C."/>
            <person name="Albertini E."/>
            <person name="Pupilli F."/>
            <person name="Ortiz J.P.A."/>
            <person name="Leblanc O."/>
        </authorList>
    </citation>
    <scope>NUCLEOTIDE SEQUENCE [LARGE SCALE GENOMIC DNA]</scope>
    <source>
        <strain evidence="7">R1</strain>
        <tissue evidence="7">Leaf</tissue>
    </source>
</reference>
<feature type="domain" description="GST N-terminal" evidence="6">
    <location>
        <begin position="1"/>
        <end position="78"/>
    </location>
</feature>
<dbReference type="Proteomes" id="UP001341281">
    <property type="component" value="Chromosome 02"/>
</dbReference>
<dbReference type="Pfam" id="PF02798">
    <property type="entry name" value="GST_N"/>
    <property type="match status" value="1"/>
</dbReference>
<comment type="similarity">
    <text evidence="1">Belongs to the GST superfamily. Phi family.</text>
</comment>
<name>A0AAQ3WC90_PASNO</name>
<accession>A0AAQ3WC90</accession>
<dbReference type="Gene3D" id="3.40.30.10">
    <property type="entry name" value="Glutaredoxin"/>
    <property type="match status" value="1"/>
</dbReference>
<protein>
    <recommendedName>
        <fullName evidence="2">glutathione transferase</fullName>
        <ecNumber evidence="2">2.5.1.18</ecNumber>
    </recommendedName>
</protein>
<dbReference type="GO" id="GO:0005737">
    <property type="term" value="C:cytoplasm"/>
    <property type="evidence" value="ECO:0007669"/>
    <property type="project" value="TreeGrafter"/>
</dbReference>
<dbReference type="AlphaFoldDB" id="A0AAQ3WC90"/>
<evidence type="ECO:0000313" key="8">
    <source>
        <dbReference type="Proteomes" id="UP001341281"/>
    </source>
</evidence>
<dbReference type="PANTHER" id="PTHR43900:SF79">
    <property type="entry name" value="GLUTATHIONE S-TRANSFERASE"/>
    <property type="match status" value="1"/>
</dbReference>
<evidence type="ECO:0000256" key="1">
    <source>
        <dbReference type="ARBA" id="ARBA00010128"/>
    </source>
</evidence>
<dbReference type="EC" id="2.5.1.18" evidence="2"/>
<evidence type="ECO:0000256" key="3">
    <source>
        <dbReference type="ARBA" id="ARBA00022679"/>
    </source>
</evidence>
<dbReference type="SUPFAM" id="SSF52833">
    <property type="entry name" value="Thioredoxin-like"/>
    <property type="match status" value="1"/>
</dbReference>
<evidence type="ECO:0000256" key="4">
    <source>
        <dbReference type="ARBA" id="ARBA00047960"/>
    </source>
</evidence>
<dbReference type="FunFam" id="3.40.30.10:FF:000016">
    <property type="entry name" value="Glutathione S-transferase F2"/>
    <property type="match status" value="1"/>
</dbReference>
<dbReference type="GO" id="GO:0004364">
    <property type="term" value="F:glutathione transferase activity"/>
    <property type="evidence" value="ECO:0007669"/>
    <property type="project" value="UniProtKB-EC"/>
</dbReference>
<keyword evidence="3" id="KW-0808">Transferase</keyword>
<feature type="compositionally biased region" description="Basic and acidic residues" evidence="5">
    <location>
        <begin position="169"/>
        <end position="179"/>
    </location>
</feature>
<evidence type="ECO:0000259" key="6">
    <source>
        <dbReference type="PROSITE" id="PS50404"/>
    </source>
</evidence>
<dbReference type="InterPro" id="IPR036249">
    <property type="entry name" value="Thioredoxin-like_sf"/>
</dbReference>
<dbReference type="PROSITE" id="PS50404">
    <property type="entry name" value="GST_NTER"/>
    <property type="match status" value="1"/>
</dbReference>
<dbReference type="GO" id="GO:0006749">
    <property type="term" value="P:glutathione metabolic process"/>
    <property type="evidence" value="ECO:0007669"/>
    <property type="project" value="TreeGrafter"/>
</dbReference>
<organism evidence="7 8">
    <name type="scientific">Paspalum notatum var. saurae</name>
    <dbReference type="NCBI Taxonomy" id="547442"/>
    <lineage>
        <taxon>Eukaryota</taxon>
        <taxon>Viridiplantae</taxon>
        <taxon>Streptophyta</taxon>
        <taxon>Embryophyta</taxon>
        <taxon>Tracheophyta</taxon>
        <taxon>Spermatophyta</taxon>
        <taxon>Magnoliopsida</taxon>
        <taxon>Liliopsida</taxon>
        <taxon>Poales</taxon>
        <taxon>Poaceae</taxon>
        <taxon>PACMAD clade</taxon>
        <taxon>Panicoideae</taxon>
        <taxon>Andropogonodae</taxon>
        <taxon>Paspaleae</taxon>
        <taxon>Paspalinae</taxon>
        <taxon>Paspalum</taxon>
    </lineage>
</organism>
<dbReference type="EMBL" id="CP144746">
    <property type="protein sequence ID" value="WVZ57522.1"/>
    <property type="molecule type" value="Genomic_DNA"/>
</dbReference>
<sequence>MPVKVFGSPTSPEVARAMTCLFEKEIEFQLICVDSFRSTKRLPQPPHGEAVAFEDGDVTLVESRKILRHIAEKYKDQGNRDLFGPGALERASIEQWLETGEKCFDVPSADMLYSLAYLQLDGRGAGAPAAAVVAPAEAGGDAAAVGEEPQGGGQAAGHLRSALRRDGVPGLRQLHDRRPLPPAQRRQHRRGPAPHRVAQEREEVVGHHLPPGFMEQGQGAAAVHGDGGAVLISNPGLQANRISMHDSIVLNF</sequence>
<dbReference type="GO" id="GO:0043295">
    <property type="term" value="F:glutathione binding"/>
    <property type="evidence" value="ECO:0007669"/>
    <property type="project" value="TreeGrafter"/>
</dbReference>
<comment type="catalytic activity">
    <reaction evidence="4">
        <text>RX + glutathione = an S-substituted glutathione + a halide anion + H(+)</text>
        <dbReference type="Rhea" id="RHEA:16437"/>
        <dbReference type="ChEBI" id="CHEBI:15378"/>
        <dbReference type="ChEBI" id="CHEBI:16042"/>
        <dbReference type="ChEBI" id="CHEBI:17792"/>
        <dbReference type="ChEBI" id="CHEBI:57925"/>
        <dbReference type="ChEBI" id="CHEBI:90779"/>
        <dbReference type="EC" id="2.5.1.18"/>
    </reaction>
</comment>
<evidence type="ECO:0000256" key="2">
    <source>
        <dbReference type="ARBA" id="ARBA00012452"/>
    </source>
</evidence>
<keyword evidence="8" id="KW-1185">Reference proteome</keyword>
<evidence type="ECO:0000313" key="7">
    <source>
        <dbReference type="EMBL" id="WVZ57522.1"/>
    </source>
</evidence>
<dbReference type="InterPro" id="IPR004045">
    <property type="entry name" value="Glutathione_S-Trfase_N"/>
</dbReference>
<dbReference type="PANTHER" id="PTHR43900">
    <property type="entry name" value="GLUTATHIONE S-TRANSFERASE RHO"/>
    <property type="match status" value="1"/>
</dbReference>